<organism evidence="2 3">
    <name type="scientific">Oryzias melastigma</name>
    <name type="common">Marine medaka</name>
    <dbReference type="NCBI Taxonomy" id="30732"/>
    <lineage>
        <taxon>Eukaryota</taxon>
        <taxon>Metazoa</taxon>
        <taxon>Chordata</taxon>
        <taxon>Craniata</taxon>
        <taxon>Vertebrata</taxon>
        <taxon>Euteleostomi</taxon>
        <taxon>Actinopterygii</taxon>
        <taxon>Neopterygii</taxon>
        <taxon>Teleostei</taxon>
        <taxon>Neoteleostei</taxon>
        <taxon>Acanthomorphata</taxon>
        <taxon>Ovalentaria</taxon>
        <taxon>Atherinomorphae</taxon>
        <taxon>Beloniformes</taxon>
        <taxon>Adrianichthyidae</taxon>
        <taxon>Oryziinae</taxon>
        <taxon>Oryzias</taxon>
    </lineage>
</organism>
<gene>
    <name evidence="2" type="ORF">FQA47_020764</name>
</gene>
<dbReference type="Proteomes" id="UP000646548">
    <property type="component" value="Unassembled WGS sequence"/>
</dbReference>
<comment type="caution">
    <text evidence="2">The sequence shown here is derived from an EMBL/GenBank/DDBJ whole genome shotgun (WGS) entry which is preliminary data.</text>
</comment>
<evidence type="ECO:0000313" key="2">
    <source>
        <dbReference type="EMBL" id="KAF6731817.1"/>
    </source>
</evidence>
<name>A0A834CM04_ORYME</name>
<sequence length="109" mass="11155">MLSGCRAAGCGDGHAEALRRSASSCHRARCGPSGRGDMTPLVPPPPLPLRQSRGAEEEAAPSLLVLLTVTRSCGSARPRFGFGIGLQPSRARLPFGDSPPLTAAGAPLP</sequence>
<evidence type="ECO:0000313" key="3">
    <source>
        <dbReference type="Proteomes" id="UP000646548"/>
    </source>
</evidence>
<dbReference type="EMBL" id="WKFB01000207">
    <property type="protein sequence ID" value="KAF6731817.1"/>
    <property type="molecule type" value="Genomic_DNA"/>
</dbReference>
<evidence type="ECO:0000256" key="1">
    <source>
        <dbReference type="SAM" id="MobiDB-lite"/>
    </source>
</evidence>
<protein>
    <submittedName>
        <fullName evidence="2">Uncharacterized protein</fullName>
    </submittedName>
</protein>
<reference evidence="2" key="1">
    <citation type="journal article" name="BMC Genomics">
        <title>Long-read sequencing and de novo genome assembly of marine medaka (Oryzias melastigma).</title>
        <authorList>
            <person name="Liang P."/>
            <person name="Saqib H.S.A."/>
            <person name="Ni X."/>
            <person name="Shen Y."/>
        </authorList>
    </citation>
    <scope>NUCLEOTIDE SEQUENCE</scope>
    <source>
        <strain evidence="2">Bigg-433</strain>
    </source>
</reference>
<feature type="region of interest" description="Disordered" evidence="1">
    <location>
        <begin position="26"/>
        <end position="55"/>
    </location>
</feature>
<accession>A0A834CM04</accession>
<proteinExistence type="predicted"/>
<dbReference type="AlphaFoldDB" id="A0A834CM04"/>